<keyword evidence="3" id="KW-1185">Reference proteome</keyword>
<feature type="region of interest" description="Disordered" evidence="1">
    <location>
        <begin position="321"/>
        <end position="401"/>
    </location>
</feature>
<accession>A0ABR1IS30</accession>
<proteinExistence type="predicted"/>
<feature type="region of interest" description="Disordered" evidence="1">
    <location>
        <begin position="243"/>
        <end position="309"/>
    </location>
</feature>
<feature type="compositionally biased region" description="Basic and acidic residues" evidence="1">
    <location>
        <begin position="321"/>
        <end position="342"/>
    </location>
</feature>
<gene>
    <name evidence="2" type="ORF">VKT23_018211</name>
</gene>
<evidence type="ECO:0000313" key="2">
    <source>
        <dbReference type="EMBL" id="KAK7438044.1"/>
    </source>
</evidence>
<comment type="caution">
    <text evidence="2">The sequence shown here is derived from an EMBL/GenBank/DDBJ whole genome shotgun (WGS) entry which is preliminary data.</text>
</comment>
<organism evidence="2 3">
    <name type="scientific">Marasmiellus scandens</name>
    <dbReference type="NCBI Taxonomy" id="2682957"/>
    <lineage>
        <taxon>Eukaryota</taxon>
        <taxon>Fungi</taxon>
        <taxon>Dikarya</taxon>
        <taxon>Basidiomycota</taxon>
        <taxon>Agaricomycotina</taxon>
        <taxon>Agaricomycetes</taxon>
        <taxon>Agaricomycetidae</taxon>
        <taxon>Agaricales</taxon>
        <taxon>Marasmiineae</taxon>
        <taxon>Omphalotaceae</taxon>
        <taxon>Marasmiellus</taxon>
    </lineage>
</organism>
<feature type="compositionally biased region" description="Pro residues" evidence="1">
    <location>
        <begin position="284"/>
        <end position="293"/>
    </location>
</feature>
<protein>
    <submittedName>
        <fullName evidence="2">Uncharacterized protein</fullName>
    </submittedName>
</protein>
<sequence>MSILARSSSKLYFVGGRRWYRISTLNKTRLSPSDCLPFKAINDASLADSSNVTFLPPARMQYVPDPSPSGFLYLHRQEGAPSVLQELRFRVVDQSQDKDDVESLFQNGSDFVLRNNVLYSLPLYKIIKTPSLAPIKDLLLKDGCITKELAERIQRIFPDVFPDSPPLIEGGEEGKRKVRTPLSPSTVVYELGQPFPLKVYHNKATLFLVSEDQVVDLNIGMAWLGYPSKRQRVYKGTALATIERAPSPSTRPPSDAKSEEGFFSPSPPPESPPQITQPSYLPFAPSPYLPLSPSPSSKSHNTPNALPGYILRLVRPPRLAVKERKKERRKSLSQESELREQEMEMTGEVDLEIGAGSNLSTVGIEASKSKPGEPSPVAETEAAPSSQNQKQPDRSLYYKPYLQPGHSVPLRAFSYKVTDQRDLVGVVRKVLG</sequence>
<name>A0ABR1IS30_9AGAR</name>
<dbReference type="EMBL" id="JBANRG010000081">
    <property type="protein sequence ID" value="KAK7438044.1"/>
    <property type="molecule type" value="Genomic_DNA"/>
</dbReference>
<evidence type="ECO:0000313" key="3">
    <source>
        <dbReference type="Proteomes" id="UP001498398"/>
    </source>
</evidence>
<dbReference type="Proteomes" id="UP001498398">
    <property type="component" value="Unassembled WGS sequence"/>
</dbReference>
<reference evidence="2 3" key="1">
    <citation type="submission" date="2024-01" db="EMBL/GenBank/DDBJ databases">
        <title>A draft genome for the cacao thread blight pathogen Marasmiellus scandens.</title>
        <authorList>
            <person name="Baruah I.K."/>
            <person name="Leung J."/>
            <person name="Bukari Y."/>
            <person name="Amoako-Attah I."/>
            <person name="Meinhardt L.W."/>
            <person name="Bailey B.A."/>
            <person name="Cohen S.P."/>
        </authorList>
    </citation>
    <scope>NUCLEOTIDE SEQUENCE [LARGE SCALE GENOMIC DNA]</scope>
    <source>
        <strain evidence="2 3">GH-19</strain>
    </source>
</reference>
<evidence type="ECO:0000256" key="1">
    <source>
        <dbReference type="SAM" id="MobiDB-lite"/>
    </source>
</evidence>